<dbReference type="HOGENOM" id="CLU_408275_0_0_1"/>
<dbReference type="STRING" id="1182543.W9X7N9"/>
<name>W9X7N9_9EURO</name>
<dbReference type="PANTHER" id="PTHR34706:SF3">
    <property type="entry name" value="ANKYRIN REPEAT PROTEIN (AFU_ORTHOLOGUE AFUA_7G06200)"/>
    <property type="match status" value="1"/>
</dbReference>
<feature type="domain" description="VWFA" evidence="2">
    <location>
        <begin position="381"/>
        <end position="574"/>
    </location>
</feature>
<feature type="region of interest" description="Disordered" evidence="1">
    <location>
        <begin position="206"/>
        <end position="303"/>
    </location>
</feature>
<dbReference type="AlphaFoldDB" id="W9X7N9"/>
<evidence type="ECO:0000259" key="2">
    <source>
        <dbReference type="PROSITE" id="PS50234"/>
    </source>
</evidence>
<organism evidence="3 4">
    <name type="scientific">Cladophialophora psammophila CBS 110553</name>
    <dbReference type="NCBI Taxonomy" id="1182543"/>
    <lineage>
        <taxon>Eukaryota</taxon>
        <taxon>Fungi</taxon>
        <taxon>Dikarya</taxon>
        <taxon>Ascomycota</taxon>
        <taxon>Pezizomycotina</taxon>
        <taxon>Eurotiomycetes</taxon>
        <taxon>Chaetothyriomycetidae</taxon>
        <taxon>Chaetothyriales</taxon>
        <taxon>Herpotrichiellaceae</taxon>
        <taxon>Cladophialophora</taxon>
    </lineage>
</organism>
<evidence type="ECO:0000313" key="3">
    <source>
        <dbReference type="EMBL" id="EXJ76253.1"/>
    </source>
</evidence>
<dbReference type="InterPro" id="IPR002035">
    <property type="entry name" value="VWF_A"/>
</dbReference>
<dbReference type="GeneID" id="19185497"/>
<feature type="compositionally biased region" description="Polar residues" evidence="1">
    <location>
        <begin position="128"/>
        <end position="137"/>
    </location>
</feature>
<dbReference type="Proteomes" id="UP000019471">
    <property type="component" value="Unassembled WGS sequence"/>
</dbReference>
<gene>
    <name evidence="3" type="ORF">A1O5_00761</name>
</gene>
<feature type="compositionally biased region" description="Basic and acidic residues" evidence="1">
    <location>
        <begin position="108"/>
        <end position="117"/>
    </location>
</feature>
<protein>
    <recommendedName>
        <fullName evidence="2">VWFA domain-containing protein</fullName>
    </recommendedName>
</protein>
<dbReference type="PROSITE" id="PS50234">
    <property type="entry name" value="VWFA"/>
    <property type="match status" value="1"/>
</dbReference>
<evidence type="ECO:0000313" key="4">
    <source>
        <dbReference type="Proteomes" id="UP000019471"/>
    </source>
</evidence>
<feature type="compositionally biased region" description="Basic and acidic residues" evidence="1">
    <location>
        <begin position="80"/>
        <end position="91"/>
    </location>
</feature>
<feature type="region of interest" description="Disordered" evidence="1">
    <location>
        <begin position="72"/>
        <end position="192"/>
    </location>
</feature>
<feature type="compositionally biased region" description="Polar residues" evidence="1">
    <location>
        <begin position="214"/>
        <end position="256"/>
    </location>
</feature>
<proteinExistence type="predicted"/>
<dbReference type="Gene3D" id="3.40.50.410">
    <property type="entry name" value="von Willebrand factor, type A domain"/>
    <property type="match status" value="1"/>
</dbReference>
<dbReference type="OrthoDB" id="2142040at2759"/>
<keyword evidence="4" id="KW-1185">Reference proteome</keyword>
<dbReference type="SUPFAM" id="SSF53300">
    <property type="entry name" value="vWA-like"/>
    <property type="match status" value="1"/>
</dbReference>
<dbReference type="InterPro" id="IPR036465">
    <property type="entry name" value="vWFA_dom_sf"/>
</dbReference>
<dbReference type="EMBL" id="AMGX01000001">
    <property type="protein sequence ID" value="EXJ76253.1"/>
    <property type="molecule type" value="Genomic_DNA"/>
</dbReference>
<sequence>MATPTSQFVEKFTQRLTSILGDPTLRILLENHLNRSMDSIDKINPDSLDKHIGALSERSATEMIQKFPSMLQERIQSPTVRDEPKQDENVARRTVSKHITGKPSGGNDTRDFDDRGAHGVFRTKSPFDGSQASTLIPQRQHPYQRPENHYSPDDQPNQGVDFSHSSFIPGSPSVHPKLEPISELGSKNPESDRNKAVQVIGDGSSIVNSAEPYSKQQEGTARGTKNSFPIASSSQGQFVSNPTRSSATVWGTNSGAPLSETRHSNICEEPPLSGTSESKYAERPLTPVSGTSESNYEERPLTPLSDDSERIYVEVTKSPQKSQEYLSRTIETTRLTGFYGKDHPRVQTVALNAAARANEITTKYHLTPKTTLGVIKLALYNFVVLCDDSTSMRQEQRIPALKTTLNRVAEIATMLEETGISIRFLNYNRDSRLDDLRHPDAIMRKVESIRFKGITRLGNVLHEKIIEPMIIDKATRGTFEAPLVVVIITDGEPNHEDRGTLRNMIRECKQKLSSTDFGDGSVVFIISRVGSSPEAMEFIEELENGPGVEQMVYCSKDRLDEKMAILQRAAGNYIEYSKFSQDLQRGFDTGSESIAILSLVAPYRCKAPPTAGLSPKTWGRGK</sequence>
<evidence type="ECO:0000256" key="1">
    <source>
        <dbReference type="SAM" id="MobiDB-lite"/>
    </source>
</evidence>
<dbReference type="eggNOG" id="ENOG502SQ95">
    <property type="taxonomic scope" value="Eukaryota"/>
</dbReference>
<dbReference type="Pfam" id="PF00092">
    <property type="entry name" value="VWA"/>
    <property type="match status" value="1"/>
</dbReference>
<accession>W9X7N9</accession>
<reference evidence="3 4" key="1">
    <citation type="submission" date="2013-03" db="EMBL/GenBank/DDBJ databases">
        <title>The Genome Sequence of Cladophialophora psammophila CBS 110553.</title>
        <authorList>
            <consortium name="The Broad Institute Genomics Platform"/>
            <person name="Cuomo C."/>
            <person name="de Hoog S."/>
            <person name="Gorbushina A."/>
            <person name="Walker B."/>
            <person name="Young S.K."/>
            <person name="Zeng Q."/>
            <person name="Gargeya S."/>
            <person name="Fitzgerald M."/>
            <person name="Haas B."/>
            <person name="Abouelleil A."/>
            <person name="Allen A.W."/>
            <person name="Alvarado L."/>
            <person name="Arachchi H.M."/>
            <person name="Berlin A.M."/>
            <person name="Chapman S.B."/>
            <person name="Gainer-Dewar J."/>
            <person name="Goldberg J."/>
            <person name="Griggs A."/>
            <person name="Gujja S."/>
            <person name="Hansen M."/>
            <person name="Howarth C."/>
            <person name="Imamovic A."/>
            <person name="Ireland A."/>
            <person name="Larimer J."/>
            <person name="McCowan C."/>
            <person name="Murphy C."/>
            <person name="Pearson M."/>
            <person name="Poon T.W."/>
            <person name="Priest M."/>
            <person name="Roberts A."/>
            <person name="Saif S."/>
            <person name="Shea T."/>
            <person name="Sisk P."/>
            <person name="Sykes S."/>
            <person name="Wortman J."/>
            <person name="Nusbaum C."/>
            <person name="Birren B."/>
        </authorList>
    </citation>
    <scope>NUCLEOTIDE SEQUENCE [LARGE SCALE GENOMIC DNA]</scope>
    <source>
        <strain evidence="3 4">CBS 110553</strain>
    </source>
</reference>
<feature type="compositionally biased region" description="Polar residues" evidence="1">
    <location>
        <begin position="154"/>
        <end position="168"/>
    </location>
</feature>
<comment type="caution">
    <text evidence="3">The sequence shown here is derived from an EMBL/GenBank/DDBJ whole genome shotgun (WGS) entry which is preliminary data.</text>
</comment>
<dbReference type="PANTHER" id="PTHR34706">
    <property type="entry name" value="SLR1338 PROTEIN"/>
    <property type="match status" value="1"/>
</dbReference>
<dbReference type="RefSeq" id="XP_007739570.1">
    <property type="nucleotide sequence ID" value="XM_007741380.1"/>
</dbReference>